<evidence type="ECO:0000313" key="2">
    <source>
        <dbReference type="EMBL" id="OGL81376.1"/>
    </source>
</evidence>
<feature type="domain" description="NAD-dependent epimerase/dehydratase" evidence="1">
    <location>
        <begin position="4"/>
        <end position="237"/>
    </location>
</feature>
<proteinExistence type="predicted"/>
<dbReference type="PANTHER" id="PTHR43245:SF13">
    <property type="entry name" value="UDP-D-APIOSE_UDP-D-XYLOSE SYNTHASE 2"/>
    <property type="match status" value="1"/>
</dbReference>
<evidence type="ECO:0000259" key="1">
    <source>
        <dbReference type="Pfam" id="PF01370"/>
    </source>
</evidence>
<reference evidence="2 3" key="1">
    <citation type="journal article" date="2016" name="Nat. Commun.">
        <title>Thousands of microbial genomes shed light on interconnected biogeochemical processes in an aquifer system.</title>
        <authorList>
            <person name="Anantharaman K."/>
            <person name="Brown C.T."/>
            <person name="Hug L.A."/>
            <person name="Sharon I."/>
            <person name="Castelle C.J."/>
            <person name="Probst A.J."/>
            <person name="Thomas B.C."/>
            <person name="Singh A."/>
            <person name="Wilkins M.J."/>
            <person name="Karaoz U."/>
            <person name="Brodie E.L."/>
            <person name="Williams K.H."/>
            <person name="Hubbard S.S."/>
            <person name="Banfield J.F."/>
        </authorList>
    </citation>
    <scope>NUCLEOTIDE SEQUENCE [LARGE SCALE GENOMIC DNA]</scope>
</reference>
<comment type="caution">
    <text evidence="2">The sequence shown here is derived from an EMBL/GenBank/DDBJ whole genome shotgun (WGS) entry which is preliminary data.</text>
</comment>
<accession>A0A1F7USY7</accession>
<dbReference type="InterPro" id="IPR050177">
    <property type="entry name" value="Lipid_A_modif_metabolic_enz"/>
</dbReference>
<organism evidence="2 3">
    <name type="scientific">Candidatus Uhrbacteria bacterium RIFCSPLOWO2_01_FULL_47_24</name>
    <dbReference type="NCBI Taxonomy" id="1802401"/>
    <lineage>
        <taxon>Bacteria</taxon>
        <taxon>Candidatus Uhriibacteriota</taxon>
    </lineage>
</organism>
<dbReference type="SUPFAM" id="SSF51735">
    <property type="entry name" value="NAD(P)-binding Rossmann-fold domains"/>
    <property type="match status" value="1"/>
</dbReference>
<gene>
    <name evidence="2" type="ORF">A3B21_00440</name>
</gene>
<sequence>MHYLVTGGAGFIGSHIVEALLNRGDKVRVLDNFATSKRGNVPPGAEMVEASITDSNAIASAFKDIDGVFHAAALPRVQESIEKPLESNEINIGGTLNVCIAARDASVRRMVFSSSSSIYGDTEIFPTPENTLPNPKSPYALQKYVGEEYLKLTARIWKVQTVSLRYFNIYGPRMPLEGAYKLVIPVFLEQQAKGEPLTITGDGTQTRDFTYIDDVVRANLIAMASPRVGQGEVINIGTGKNYSINKVAEFISGPTKHIAPRIEPHDTLADISRAKELLEWEPQVPFAEGLKRTREWFAGMKNA</sequence>
<dbReference type="Gene3D" id="3.40.50.720">
    <property type="entry name" value="NAD(P)-binding Rossmann-like Domain"/>
    <property type="match status" value="1"/>
</dbReference>
<dbReference type="Gene3D" id="3.90.25.10">
    <property type="entry name" value="UDP-galactose 4-epimerase, domain 1"/>
    <property type="match status" value="1"/>
</dbReference>
<dbReference type="AlphaFoldDB" id="A0A1F7USY7"/>
<dbReference type="PANTHER" id="PTHR43245">
    <property type="entry name" value="BIFUNCTIONAL POLYMYXIN RESISTANCE PROTEIN ARNA"/>
    <property type="match status" value="1"/>
</dbReference>
<protein>
    <recommendedName>
        <fullName evidence="1">NAD-dependent epimerase/dehydratase domain-containing protein</fullName>
    </recommendedName>
</protein>
<dbReference type="InterPro" id="IPR001509">
    <property type="entry name" value="Epimerase_deHydtase"/>
</dbReference>
<dbReference type="Pfam" id="PF01370">
    <property type="entry name" value="Epimerase"/>
    <property type="match status" value="1"/>
</dbReference>
<dbReference type="EMBL" id="MGEJ01000007">
    <property type="protein sequence ID" value="OGL81376.1"/>
    <property type="molecule type" value="Genomic_DNA"/>
</dbReference>
<dbReference type="Proteomes" id="UP000176897">
    <property type="component" value="Unassembled WGS sequence"/>
</dbReference>
<dbReference type="InterPro" id="IPR036291">
    <property type="entry name" value="NAD(P)-bd_dom_sf"/>
</dbReference>
<evidence type="ECO:0000313" key="3">
    <source>
        <dbReference type="Proteomes" id="UP000176897"/>
    </source>
</evidence>
<name>A0A1F7USY7_9BACT</name>
<dbReference type="STRING" id="1802401.A3B21_00440"/>